<dbReference type="Proteomes" id="UP000292445">
    <property type="component" value="Unassembled WGS sequence"/>
</dbReference>
<evidence type="ECO:0000313" key="2">
    <source>
        <dbReference type="Proteomes" id="UP000292445"/>
    </source>
</evidence>
<protein>
    <submittedName>
        <fullName evidence="1">Uncharacterized protein</fullName>
    </submittedName>
</protein>
<accession>A0A4Q7NC68</accession>
<evidence type="ECO:0000313" key="1">
    <source>
        <dbReference type="EMBL" id="RZS80618.1"/>
    </source>
</evidence>
<comment type="caution">
    <text evidence="1">The sequence shown here is derived from an EMBL/GenBank/DDBJ whole genome shotgun (WGS) entry which is preliminary data.</text>
</comment>
<organism evidence="1 2">
    <name type="scientific">Pigmentiphaga kullae</name>
    <dbReference type="NCBI Taxonomy" id="151784"/>
    <lineage>
        <taxon>Bacteria</taxon>
        <taxon>Pseudomonadati</taxon>
        <taxon>Pseudomonadota</taxon>
        <taxon>Betaproteobacteria</taxon>
        <taxon>Burkholderiales</taxon>
        <taxon>Alcaligenaceae</taxon>
        <taxon>Pigmentiphaga</taxon>
    </lineage>
</organism>
<gene>
    <name evidence="1" type="ORF">EV675_3230</name>
</gene>
<dbReference type="EMBL" id="SGXC01000002">
    <property type="protein sequence ID" value="RZS80618.1"/>
    <property type="molecule type" value="Genomic_DNA"/>
</dbReference>
<name>A0A4Q7NC68_9BURK</name>
<dbReference type="AlphaFoldDB" id="A0A4Q7NC68"/>
<reference evidence="1 2" key="1">
    <citation type="submission" date="2019-02" db="EMBL/GenBank/DDBJ databases">
        <title>Genomic Encyclopedia of Type Strains, Phase IV (KMG-IV): sequencing the most valuable type-strain genomes for metagenomic binning, comparative biology and taxonomic classification.</title>
        <authorList>
            <person name="Goeker M."/>
        </authorList>
    </citation>
    <scope>NUCLEOTIDE SEQUENCE [LARGE SCALE GENOMIC DNA]</scope>
    <source>
        <strain evidence="1 2">K24</strain>
    </source>
</reference>
<dbReference type="OrthoDB" id="9871802at2"/>
<dbReference type="RefSeq" id="WP_130358263.1">
    <property type="nucleotide sequence ID" value="NZ_SGXC01000002.1"/>
</dbReference>
<proteinExistence type="predicted"/>
<keyword evidence="2" id="KW-1185">Reference proteome</keyword>
<sequence length="94" mass="11211">MTYLRQRHRRGYMNPRREGQIYRRESAWAWTERMVQRDGVERSEAFKQGMMVAHANKYLADPLGRYGRPATNSPEFEQFQAGYTRAEELLSQHT</sequence>